<evidence type="ECO:0000313" key="4">
    <source>
        <dbReference type="RefSeq" id="XP_012570681.1"/>
    </source>
</evidence>
<dbReference type="Proteomes" id="UP000087171">
    <property type="component" value="Chromosome Ca4"/>
</dbReference>
<reference evidence="4" key="2">
    <citation type="submission" date="2025-08" db="UniProtKB">
        <authorList>
            <consortium name="RefSeq"/>
        </authorList>
    </citation>
    <scope>IDENTIFICATION</scope>
    <source>
        <tissue evidence="4">Etiolated seedlings</tissue>
    </source>
</reference>
<dbReference type="Pfam" id="PF19259">
    <property type="entry name" value="Ty3_capsid"/>
    <property type="match status" value="1"/>
</dbReference>
<protein>
    <submittedName>
        <fullName evidence="4">Uncharacterized protein LOC105852001</fullName>
    </submittedName>
</protein>
<dbReference type="OrthoDB" id="1751726at2759"/>
<feature type="domain" description="Ty3 transposon capsid-like protein" evidence="2">
    <location>
        <begin position="112"/>
        <end position="236"/>
    </location>
</feature>
<feature type="compositionally biased region" description="Basic and acidic residues" evidence="1">
    <location>
        <begin position="63"/>
        <end position="72"/>
    </location>
</feature>
<accession>A0A1S3E6M3</accession>
<dbReference type="AlphaFoldDB" id="A0A1S3E6M3"/>
<dbReference type="InterPro" id="IPR045358">
    <property type="entry name" value="Ty3_capsid"/>
</dbReference>
<dbReference type="RefSeq" id="XP_012570681.1">
    <property type="nucleotide sequence ID" value="XM_012715227.1"/>
</dbReference>
<gene>
    <name evidence="4" type="primary">LOC105852001</name>
</gene>
<keyword evidence="3" id="KW-1185">Reference proteome</keyword>
<reference evidence="3" key="1">
    <citation type="journal article" date="2013" name="Nat. Biotechnol.">
        <title>Draft genome sequence of chickpea (Cicer arietinum) provides a resource for trait improvement.</title>
        <authorList>
            <person name="Varshney R.K."/>
            <person name="Song C."/>
            <person name="Saxena R.K."/>
            <person name="Azam S."/>
            <person name="Yu S."/>
            <person name="Sharpe A.G."/>
            <person name="Cannon S."/>
            <person name="Baek J."/>
            <person name="Rosen B.D."/>
            <person name="Tar'an B."/>
            <person name="Millan T."/>
            <person name="Zhang X."/>
            <person name="Ramsay L.D."/>
            <person name="Iwata A."/>
            <person name="Wang Y."/>
            <person name="Nelson W."/>
            <person name="Farmer A.D."/>
            <person name="Gaur P.M."/>
            <person name="Soderlund C."/>
            <person name="Penmetsa R.V."/>
            <person name="Xu C."/>
            <person name="Bharti A.K."/>
            <person name="He W."/>
            <person name="Winter P."/>
            <person name="Zhao S."/>
            <person name="Hane J.K."/>
            <person name="Carrasquilla-Garcia N."/>
            <person name="Condie J.A."/>
            <person name="Upadhyaya H.D."/>
            <person name="Luo M.C."/>
            <person name="Thudi M."/>
            <person name="Gowda C.L."/>
            <person name="Singh N.P."/>
            <person name="Lichtenzveig J."/>
            <person name="Gali K.K."/>
            <person name="Rubio J."/>
            <person name="Nadarajan N."/>
            <person name="Dolezel J."/>
            <person name="Bansal K.C."/>
            <person name="Xu X."/>
            <person name="Edwards D."/>
            <person name="Zhang G."/>
            <person name="Kahl G."/>
            <person name="Gil J."/>
            <person name="Singh K.B."/>
            <person name="Datta S.K."/>
            <person name="Jackson S.A."/>
            <person name="Wang J."/>
            <person name="Cook D.R."/>
        </authorList>
    </citation>
    <scope>NUCLEOTIDE SEQUENCE [LARGE SCALE GENOMIC DNA]</scope>
    <source>
        <strain evidence="3">cv. CDC Frontier</strain>
    </source>
</reference>
<feature type="region of interest" description="Disordered" evidence="1">
    <location>
        <begin position="52"/>
        <end position="82"/>
    </location>
</feature>
<organism evidence="3 4">
    <name type="scientific">Cicer arietinum</name>
    <name type="common">Chickpea</name>
    <name type="synonym">Garbanzo</name>
    <dbReference type="NCBI Taxonomy" id="3827"/>
    <lineage>
        <taxon>Eukaryota</taxon>
        <taxon>Viridiplantae</taxon>
        <taxon>Streptophyta</taxon>
        <taxon>Embryophyta</taxon>
        <taxon>Tracheophyta</taxon>
        <taxon>Spermatophyta</taxon>
        <taxon>Magnoliopsida</taxon>
        <taxon>eudicotyledons</taxon>
        <taxon>Gunneridae</taxon>
        <taxon>Pentapetalae</taxon>
        <taxon>rosids</taxon>
        <taxon>fabids</taxon>
        <taxon>Fabales</taxon>
        <taxon>Fabaceae</taxon>
        <taxon>Papilionoideae</taxon>
        <taxon>50 kb inversion clade</taxon>
        <taxon>NPAAA clade</taxon>
        <taxon>Hologalegina</taxon>
        <taxon>IRL clade</taxon>
        <taxon>Cicereae</taxon>
        <taxon>Cicer</taxon>
    </lineage>
</organism>
<evidence type="ECO:0000256" key="1">
    <source>
        <dbReference type="SAM" id="MobiDB-lite"/>
    </source>
</evidence>
<evidence type="ECO:0000259" key="2">
    <source>
        <dbReference type="Pfam" id="PF19259"/>
    </source>
</evidence>
<proteinExistence type="predicted"/>
<evidence type="ECO:0000313" key="3">
    <source>
        <dbReference type="Proteomes" id="UP000087171"/>
    </source>
</evidence>
<sequence length="239" mass="28131">MGSTMESRMTTMEKWTREHETVFLGMQTDMEQLKDDMAELRSAMQELIIATKRKTQESSESSESDKSVKNSEQESEEEENPASRWWLKKVELPTFEGIDPFGWLNRAGKFFTIQKIKTEERLNLAHISMEGDALHWFQFWLDKNKNAAWKGFSEAILRRFGGEHRRSVFEYLAGLKQRGSMDEFIYEFELLIARVKLVPEVQLMGYFMNGLRKELRGLVRPHHPRTLVRAMEMARDVEK</sequence>
<name>A0A1S3E6M3_CICAR</name>